<reference evidence="4" key="1">
    <citation type="submission" date="2018-07" db="EMBL/GenBank/DDBJ databases">
        <title>Genome Structure of the Opportunistic Pathogen Paracoccus yeei (Alphaproteobacteria) and Identification of Putative Virulence Factors.</title>
        <authorList>
            <person name="Lasek R."/>
            <person name="Szuplewska M."/>
            <person name="Mitura M."/>
            <person name="Decewicz P."/>
            <person name="Chmielowska C."/>
            <person name="Pawlot A."/>
            <person name="Sentkowska D."/>
            <person name="Czarnecki J."/>
            <person name="Bartosik D."/>
        </authorList>
    </citation>
    <scope>NUCLEOTIDE SEQUENCE [LARGE SCALE GENOMIC DNA]</scope>
    <source>
        <strain evidence="4">CCUG 32053</strain>
        <plasmid evidence="4">pyee3</plasmid>
    </source>
</reference>
<keyword evidence="2" id="KW-0812">Transmembrane</keyword>
<feature type="region of interest" description="Disordered" evidence="1">
    <location>
        <begin position="75"/>
        <end position="115"/>
    </location>
</feature>
<proteinExistence type="predicted"/>
<evidence type="ECO:0000313" key="3">
    <source>
        <dbReference type="EMBL" id="AYF03937.1"/>
    </source>
</evidence>
<feature type="region of interest" description="Disordered" evidence="1">
    <location>
        <begin position="1"/>
        <end position="21"/>
    </location>
</feature>
<keyword evidence="3" id="KW-0614">Plasmid</keyword>
<feature type="transmembrane region" description="Helical" evidence="2">
    <location>
        <begin position="50"/>
        <end position="71"/>
    </location>
</feature>
<accession>A0A386UTE9</accession>
<evidence type="ECO:0000256" key="2">
    <source>
        <dbReference type="SAM" id="Phobius"/>
    </source>
</evidence>
<evidence type="ECO:0000256" key="1">
    <source>
        <dbReference type="SAM" id="MobiDB-lite"/>
    </source>
</evidence>
<sequence>MIRRTDPLDLLRRLPAPEPDPARMRATITAARARFTEGAPSRPAPRRRGWLIWLIPGATALAALALVVVLVPQTGSPRLAGNDPTQEEPALARDGAAPSGPIMGARPPQAAARSGTTVLAPARVHDFDGFQIGVHDQDGAVSLSFLRDGTATPFDRRSLDPGTGFELLDAFLTMSAQGELLLLQSRIGDTTNWDVFTVAPGGIRLSGALSMQVHDAPDRAAAARRLDVPR</sequence>
<dbReference type="EMBL" id="CP031081">
    <property type="protein sequence ID" value="AYF03937.1"/>
    <property type="molecule type" value="Genomic_DNA"/>
</dbReference>
<dbReference type="Proteomes" id="UP000272010">
    <property type="component" value="Plasmid pYEE3"/>
</dbReference>
<name>A0A386UTE9_9RHOB</name>
<feature type="compositionally biased region" description="Basic and acidic residues" evidence="1">
    <location>
        <begin position="1"/>
        <end position="12"/>
    </location>
</feature>
<gene>
    <name evidence="3" type="ORF">PY32053_04428</name>
</gene>
<protein>
    <submittedName>
        <fullName evidence="3">Uncharacterized protein</fullName>
    </submittedName>
</protein>
<keyword evidence="2" id="KW-0472">Membrane</keyword>
<dbReference type="RefSeq" id="WP_120444945.1">
    <property type="nucleotide sequence ID" value="NZ_CAUQGX010000073.1"/>
</dbReference>
<dbReference type="AlphaFoldDB" id="A0A386UTE9"/>
<organism evidence="3 4">
    <name type="scientific">Paracoccus yeei</name>
    <dbReference type="NCBI Taxonomy" id="147645"/>
    <lineage>
        <taxon>Bacteria</taxon>
        <taxon>Pseudomonadati</taxon>
        <taxon>Pseudomonadota</taxon>
        <taxon>Alphaproteobacteria</taxon>
        <taxon>Rhodobacterales</taxon>
        <taxon>Paracoccaceae</taxon>
        <taxon>Paracoccus</taxon>
    </lineage>
</organism>
<geneLocation type="plasmid" evidence="4">
    <name>pyee3</name>
</geneLocation>
<evidence type="ECO:0000313" key="4">
    <source>
        <dbReference type="Proteomes" id="UP000272010"/>
    </source>
</evidence>
<keyword evidence="2" id="KW-1133">Transmembrane helix</keyword>